<evidence type="ECO:0000256" key="1">
    <source>
        <dbReference type="SAM" id="Phobius"/>
    </source>
</evidence>
<keyword evidence="3" id="KW-1185">Reference proteome</keyword>
<feature type="transmembrane region" description="Helical" evidence="1">
    <location>
        <begin position="67"/>
        <end position="87"/>
    </location>
</feature>
<feature type="transmembrane region" description="Helical" evidence="1">
    <location>
        <begin position="99"/>
        <end position="121"/>
    </location>
</feature>
<protein>
    <submittedName>
        <fullName evidence="2">DUF3397 domain-containing protein</fullName>
    </submittedName>
</protein>
<dbReference type="RefSeq" id="WP_119545866.1">
    <property type="nucleotide sequence ID" value="NZ_QXIR01000005.1"/>
</dbReference>
<comment type="caution">
    <text evidence="2">The sequence shown here is derived from an EMBL/GenBank/DDBJ whole genome shotgun (WGS) entry which is preliminary data.</text>
</comment>
<dbReference type="Proteomes" id="UP000265801">
    <property type="component" value="Unassembled WGS sequence"/>
</dbReference>
<dbReference type="PIRSF" id="PIRSF030092">
    <property type="entry name" value="UCP030092"/>
    <property type="match status" value="1"/>
</dbReference>
<dbReference type="InterPro" id="IPR016945">
    <property type="entry name" value="UCP030092"/>
</dbReference>
<name>A0A3A1R924_9BACI</name>
<dbReference type="InterPro" id="IPR024515">
    <property type="entry name" value="DUF3397"/>
</dbReference>
<gene>
    <name evidence="2" type="ORF">D3H55_05215</name>
</gene>
<evidence type="ECO:0000313" key="2">
    <source>
        <dbReference type="EMBL" id="RIW36311.1"/>
    </source>
</evidence>
<reference evidence="2 3" key="1">
    <citation type="submission" date="2018-09" db="EMBL/GenBank/DDBJ databases">
        <title>Bacillus saliacetes sp. nov., isolated from Thai shrimp paste (Ka-pi).</title>
        <authorList>
            <person name="Daroonpunt R."/>
            <person name="Tanasupawat S."/>
            <person name="Yiamsombut S."/>
        </authorList>
    </citation>
    <scope>NUCLEOTIDE SEQUENCE [LARGE SCALE GENOMIC DNA]</scope>
    <source>
        <strain evidence="2 3">SKP7-4</strain>
    </source>
</reference>
<dbReference type="Pfam" id="PF11877">
    <property type="entry name" value="DUF3397"/>
    <property type="match status" value="1"/>
</dbReference>
<evidence type="ECO:0000313" key="3">
    <source>
        <dbReference type="Proteomes" id="UP000265801"/>
    </source>
</evidence>
<sequence>MSSFISGVAAIFTLAPFLGYLAAFIIMKQLSGNHRKAVNAAVNITTFLLIISVHFIILAIWDKALVWVLLLILLIGTGILSIIHWKVKEEIVFRKVIKGGWRLSFLLFSTAYIVLLFYGIASRIAQTF</sequence>
<dbReference type="AlphaFoldDB" id="A0A3A1R924"/>
<keyword evidence="1" id="KW-1133">Transmembrane helix</keyword>
<keyword evidence="1" id="KW-0472">Membrane</keyword>
<proteinExistence type="predicted"/>
<dbReference type="OrthoDB" id="2353183at2"/>
<feature type="transmembrane region" description="Helical" evidence="1">
    <location>
        <begin position="6"/>
        <end position="26"/>
    </location>
</feature>
<accession>A0A3A1R924</accession>
<dbReference type="EMBL" id="QXIR01000005">
    <property type="protein sequence ID" value="RIW36311.1"/>
    <property type="molecule type" value="Genomic_DNA"/>
</dbReference>
<organism evidence="2 3">
    <name type="scientific">Bacillus salacetis</name>
    <dbReference type="NCBI Taxonomy" id="2315464"/>
    <lineage>
        <taxon>Bacteria</taxon>
        <taxon>Bacillati</taxon>
        <taxon>Bacillota</taxon>
        <taxon>Bacilli</taxon>
        <taxon>Bacillales</taxon>
        <taxon>Bacillaceae</taxon>
        <taxon>Bacillus</taxon>
    </lineage>
</organism>
<keyword evidence="1" id="KW-0812">Transmembrane</keyword>
<feature type="transmembrane region" description="Helical" evidence="1">
    <location>
        <begin position="38"/>
        <end position="61"/>
    </location>
</feature>